<dbReference type="InterPro" id="IPR053007">
    <property type="entry name" value="CYP450_monoxygenase_sec-met"/>
</dbReference>
<evidence type="ECO:0000256" key="3">
    <source>
        <dbReference type="ARBA" id="ARBA00022723"/>
    </source>
</evidence>
<dbReference type="GO" id="GO:0016705">
    <property type="term" value="F:oxidoreductase activity, acting on paired donors, with incorporation or reduction of molecular oxygen"/>
    <property type="evidence" value="ECO:0007669"/>
    <property type="project" value="InterPro"/>
</dbReference>
<dbReference type="Pfam" id="PF00067">
    <property type="entry name" value="p450"/>
    <property type="match status" value="1"/>
</dbReference>
<feature type="binding site" description="axial binding residue" evidence="6">
    <location>
        <position position="339"/>
    </location>
    <ligand>
        <name>heme</name>
        <dbReference type="ChEBI" id="CHEBI:30413"/>
    </ligand>
    <ligandPart>
        <name>Fe</name>
        <dbReference type="ChEBI" id="CHEBI:18248"/>
    </ligandPart>
</feature>
<evidence type="ECO:0000256" key="2">
    <source>
        <dbReference type="ARBA" id="ARBA00010617"/>
    </source>
</evidence>
<dbReference type="Gene3D" id="1.10.630.10">
    <property type="entry name" value="Cytochrome P450"/>
    <property type="match status" value="1"/>
</dbReference>
<dbReference type="InterPro" id="IPR001128">
    <property type="entry name" value="Cyt_P450"/>
</dbReference>
<evidence type="ECO:0000256" key="5">
    <source>
        <dbReference type="ARBA" id="ARBA00023033"/>
    </source>
</evidence>
<proteinExistence type="inferred from homology"/>
<dbReference type="InterPro" id="IPR002403">
    <property type="entry name" value="Cyt_P450_E_grp-IV"/>
</dbReference>
<dbReference type="SUPFAM" id="SSF48264">
    <property type="entry name" value="Cytochrome P450"/>
    <property type="match status" value="1"/>
</dbReference>
<dbReference type="GO" id="GO:0004497">
    <property type="term" value="F:monooxygenase activity"/>
    <property type="evidence" value="ECO:0007669"/>
    <property type="project" value="UniProtKB-KW"/>
</dbReference>
<dbReference type="InterPro" id="IPR036396">
    <property type="entry name" value="Cyt_P450_sf"/>
</dbReference>
<dbReference type="PANTHER" id="PTHR47582:SF1">
    <property type="entry name" value="P450, PUTATIVE (EUROFUNG)-RELATED"/>
    <property type="match status" value="1"/>
</dbReference>
<dbReference type="GO" id="GO:0005506">
    <property type="term" value="F:iron ion binding"/>
    <property type="evidence" value="ECO:0007669"/>
    <property type="project" value="InterPro"/>
</dbReference>
<reference evidence="10" key="1">
    <citation type="journal article" date="2013" name="Genome Announc.">
        <title>Draft genome sequence of the grapevine dieback fungus Eutypa lata UCR-EL1.</title>
        <authorList>
            <person name="Blanco-Ulate B."/>
            <person name="Rolshausen P.E."/>
            <person name="Cantu D."/>
        </authorList>
    </citation>
    <scope>NUCLEOTIDE SEQUENCE [LARGE SCALE GENOMIC DNA]</scope>
    <source>
        <strain evidence="10">UCR-EL1</strain>
    </source>
</reference>
<evidence type="ECO:0000313" key="9">
    <source>
        <dbReference type="EMBL" id="EMR68406.1"/>
    </source>
</evidence>
<dbReference type="KEGG" id="ela:UCREL1_4570"/>
<evidence type="ECO:0000256" key="8">
    <source>
        <dbReference type="SAM" id="MobiDB-lite"/>
    </source>
</evidence>
<keyword evidence="10" id="KW-1185">Reference proteome</keyword>
<dbReference type="InterPro" id="IPR017972">
    <property type="entry name" value="Cyt_P450_CS"/>
</dbReference>
<gene>
    <name evidence="9" type="ORF">UCREL1_4570</name>
</gene>
<dbReference type="GO" id="GO:0020037">
    <property type="term" value="F:heme binding"/>
    <property type="evidence" value="ECO:0007669"/>
    <property type="project" value="InterPro"/>
</dbReference>
<evidence type="ECO:0000256" key="4">
    <source>
        <dbReference type="ARBA" id="ARBA00023004"/>
    </source>
</evidence>
<keyword evidence="3 6" id="KW-0479">Metal-binding</keyword>
<dbReference type="AlphaFoldDB" id="M7TEP7"/>
<evidence type="ECO:0000256" key="1">
    <source>
        <dbReference type="ARBA" id="ARBA00001971"/>
    </source>
</evidence>
<keyword evidence="7" id="KW-0560">Oxidoreductase</keyword>
<dbReference type="STRING" id="1287681.M7TEP7"/>
<name>M7TEP7_EUTLA</name>
<protein>
    <submittedName>
        <fullName evidence="9">Putative cytochrome p450 oxidoreductase protein</fullName>
    </submittedName>
</protein>
<keyword evidence="5 7" id="KW-0503">Monooxygenase</keyword>
<keyword evidence="6 7" id="KW-0349">Heme</keyword>
<comment type="similarity">
    <text evidence="2 7">Belongs to the cytochrome P450 family.</text>
</comment>
<comment type="cofactor">
    <cofactor evidence="1 6">
        <name>heme</name>
        <dbReference type="ChEBI" id="CHEBI:30413"/>
    </cofactor>
</comment>
<dbReference type="eggNOG" id="KOG0684">
    <property type="taxonomic scope" value="Eukaryota"/>
</dbReference>
<evidence type="ECO:0000256" key="6">
    <source>
        <dbReference type="PIRSR" id="PIRSR602403-1"/>
    </source>
</evidence>
<dbReference type="PANTHER" id="PTHR47582">
    <property type="entry name" value="P450, PUTATIVE (EUROFUNG)-RELATED"/>
    <property type="match status" value="1"/>
</dbReference>
<evidence type="ECO:0000256" key="7">
    <source>
        <dbReference type="RuleBase" id="RU000461"/>
    </source>
</evidence>
<dbReference type="HOGENOM" id="CLU_018012_4_2_1"/>
<organism evidence="9 10">
    <name type="scientific">Eutypa lata (strain UCR-EL1)</name>
    <name type="common">Grapevine dieback disease fungus</name>
    <name type="synonym">Eutypa armeniacae</name>
    <dbReference type="NCBI Taxonomy" id="1287681"/>
    <lineage>
        <taxon>Eukaryota</taxon>
        <taxon>Fungi</taxon>
        <taxon>Dikarya</taxon>
        <taxon>Ascomycota</taxon>
        <taxon>Pezizomycotina</taxon>
        <taxon>Sordariomycetes</taxon>
        <taxon>Xylariomycetidae</taxon>
        <taxon>Xylariales</taxon>
        <taxon>Diatrypaceae</taxon>
        <taxon>Eutypa</taxon>
    </lineage>
</organism>
<dbReference type="OrthoDB" id="3366823at2759"/>
<sequence>MAISTDSLSTHSASQAVAWVSKTALGIVGNDVAPGADNTFLSRFIKAIHPSLAAGVDLDAMNSKAIKTLERSLTKLAADGPNVIHLYDFVRKTIMSATTDSVFGPLNPMKDANTIAAWLKFEQKIPLLSLGILPKWIAKEGLEARESLVKAFDNYLAANGQDQASGYIQRRIGFFFQEGIPAEDVSRFEVGGLIALNSNTIPMAFWLVYHIFSDANVLEDCRGEVSQAVQKHQDDTCTINLDWIKNSCPILHSTFSEVFRAHGIGLVPRRALEDHLLDDRYLLKKGGTVFIPYRVHHHDPSNWGDNESEFYHKRFLKHAGAKRHNPAALRGFGNGAHLCPGRHFASTEILLFTTMMILRFDASPVEGQWPQIPVERSSQAASLDQPDHDLEVELRPRTDVGQQQWTVDFSGSDKPMKMLT</sequence>
<keyword evidence="4 6" id="KW-0408">Iron</keyword>
<dbReference type="Proteomes" id="UP000012174">
    <property type="component" value="Unassembled WGS sequence"/>
</dbReference>
<dbReference type="PRINTS" id="PR00465">
    <property type="entry name" value="EP450IV"/>
</dbReference>
<dbReference type="EMBL" id="KB706241">
    <property type="protein sequence ID" value="EMR68406.1"/>
    <property type="molecule type" value="Genomic_DNA"/>
</dbReference>
<dbReference type="CDD" id="cd11040">
    <property type="entry name" value="CYP7_CYP8-like"/>
    <property type="match status" value="1"/>
</dbReference>
<dbReference type="PROSITE" id="PS00086">
    <property type="entry name" value="CYTOCHROME_P450"/>
    <property type="match status" value="1"/>
</dbReference>
<accession>M7TEP7</accession>
<feature type="region of interest" description="Disordered" evidence="8">
    <location>
        <begin position="401"/>
        <end position="420"/>
    </location>
</feature>
<evidence type="ECO:0000313" key="10">
    <source>
        <dbReference type="Proteomes" id="UP000012174"/>
    </source>
</evidence>